<proteinExistence type="predicted"/>
<dbReference type="InterPro" id="IPR025662">
    <property type="entry name" value="Sigma_54_int_dom_ATP-bd_1"/>
</dbReference>
<feature type="compositionally biased region" description="Low complexity" evidence="1">
    <location>
        <begin position="257"/>
        <end position="278"/>
    </location>
</feature>
<dbReference type="KEGG" id="pbor:BSF38_01010"/>
<feature type="region of interest" description="Disordered" evidence="1">
    <location>
        <begin position="368"/>
        <end position="398"/>
    </location>
</feature>
<dbReference type="AlphaFoldDB" id="A0A1U7CL25"/>
<dbReference type="Proteomes" id="UP000186309">
    <property type="component" value="Chromosome"/>
</dbReference>
<dbReference type="InterPro" id="IPR049945">
    <property type="entry name" value="AAA_22"/>
</dbReference>
<reference evidence="4" key="1">
    <citation type="submission" date="2016-12" db="EMBL/GenBank/DDBJ databases">
        <title>Comparative genomics of four Isosphaeraceae planctomycetes: a common pool of plasmids and glycoside hydrolase genes.</title>
        <authorList>
            <person name="Ivanova A."/>
        </authorList>
    </citation>
    <scope>NUCLEOTIDE SEQUENCE [LARGE SCALE GENOMIC DNA]</scope>
    <source>
        <strain evidence="4">PX4</strain>
    </source>
</reference>
<evidence type="ECO:0000259" key="2">
    <source>
        <dbReference type="Pfam" id="PF13401"/>
    </source>
</evidence>
<feature type="compositionally biased region" description="Acidic residues" evidence="1">
    <location>
        <begin position="380"/>
        <end position="398"/>
    </location>
</feature>
<dbReference type="Pfam" id="PF13401">
    <property type="entry name" value="AAA_22"/>
    <property type="match status" value="1"/>
</dbReference>
<dbReference type="PANTHER" id="PTHR35894:SF1">
    <property type="entry name" value="PHOSPHORIBULOKINASE _ URIDINE KINASE FAMILY"/>
    <property type="match status" value="1"/>
</dbReference>
<evidence type="ECO:0000313" key="3">
    <source>
        <dbReference type="EMBL" id="APW59583.1"/>
    </source>
</evidence>
<dbReference type="GO" id="GO:0016887">
    <property type="term" value="F:ATP hydrolysis activity"/>
    <property type="evidence" value="ECO:0007669"/>
    <property type="project" value="InterPro"/>
</dbReference>
<evidence type="ECO:0000313" key="4">
    <source>
        <dbReference type="Proteomes" id="UP000186309"/>
    </source>
</evidence>
<dbReference type="Gene3D" id="3.40.50.300">
    <property type="entry name" value="P-loop containing nucleotide triphosphate hydrolases"/>
    <property type="match status" value="1"/>
</dbReference>
<feature type="region of interest" description="Disordered" evidence="1">
    <location>
        <begin position="241"/>
        <end position="284"/>
    </location>
</feature>
<gene>
    <name evidence="3" type="ORF">BSF38_01010</name>
</gene>
<feature type="compositionally biased region" description="Basic and acidic residues" evidence="1">
    <location>
        <begin position="414"/>
        <end position="424"/>
    </location>
</feature>
<dbReference type="InterPro" id="IPR052026">
    <property type="entry name" value="ExeA_AAA_ATPase_DNA-bind"/>
</dbReference>
<accession>A0A1U7CL25</accession>
<feature type="region of interest" description="Disordered" evidence="1">
    <location>
        <begin position="414"/>
        <end position="437"/>
    </location>
</feature>
<sequence>MERSRRITLNREIREVPGRPDRLDVTSRRAALESLRSTTLGSKAAGPILITGESGAGKTRLWGRLADELPSGWRFAVVQAAPALDPVDFLSLTASQFGVAASDRLATNRLAIASALQDESADGRSWVLVVENAHHASPEVWSEIEALSACGSPRAEHGFAAVLLVGRTELTRRFAGRSLQTVANRLAGHIHLPPLDVEEASQLLASVRPDRLDAAEIEPLHRDAAGNPRTLLRLVETRGLGRSATPSPSVPAPAQPQPAARQVQAAASSPSLEASPRPVTRPEARPAPVVIAETILEPPPLVPSRPPLREEEGLIEVGWSGSLDAENTPSIVASELDESAETAVATAPLGEETIEDRYAALQAWAEWARNRGRLNPTTESTDDPAEDADPDSGTNDELDLESVEDATEAEFGADVRAEGEHDHAPYSQLFTRLRQPK</sequence>
<dbReference type="SUPFAM" id="SSF52540">
    <property type="entry name" value="P-loop containing nucleoside triphosphate hydrolases"/>
    <property type="match status" value="1"/>
</dbReference>
<name>A0A1U7CL25_9BACT</name>
<dbReference type="PROSITE" id="PS00675">
    <property type="entry name" value="SIGMA54_INTERACT_1"/>
    <property type="match status" value="1"/>
</dbReference>
<evidence type="ECO:0000256" key="1">
    <source>
        <dbReference type="SAM" id="MobiDB-lite"/>
    </source>
</evidence>
<dbReference type="STRING" id="1387353.BSF38_01010"/>
<dbReference type="EMBL" id="CP019082">
    <property type="protein sequence ID" value="APW59583.1"/>
    <property type="molecule type" value="Genomic_DNA"/>
</dbReference>
<dbReference type="InterPro" id="IPR027417">
    <property type="entry name" value="P-loop_NTPase"/>
</dbReference>
<feature type="domain" description="ORC1/DEAH AAA+ ATPase" evidence="2">
    <location>
        <begin position="44"/>
        <end position="174"/>
    </location>
</feature>
<dbReference type="PANTHER" id="PTHR35894">
    <property type="entry name" value="GENERAL SECRETION PATHWAY PROTEIN A-RELATED"/>
    <property type="match status" value="1"/>
</dbReference>
<dbReference type="RefSeq" id="WP_076343740.1">
    <property type="nucleotide sequence ID" value="NZ_CP019082.1"/>
</dbReference>
<keyword evidence="4" id="KW-1185">Reference proteome</keyword>
<protein>
    <recommendedName>
        <fullName evidence="2">ORC1/DEAH AAA+ ATPase domain-containing protein</fullName>
    </recommendedName>
</protein>
<organism evidence="3 4">
    <name type="scientific">Paludisphaera borealis</name>
    <dbReference type="NCBI Taxonomy" id="1387353"/>
    <lineage>
        <taxon>Bacteria</taxon>
        <taxon>Pseudomonadati</taxon>
        <taxon>Planctomycetota</taxon>
        <taxon>Planctomycetia</taxon>
        <taxon>Isosphaerales</taxon>
        <taxon>Isosphaeraceae</taxon>
        <taxon>Paludisphaera</taxon>
    </lineage>
</organism>